<protein>
    <submittedName>
        <fullName evidence="7">Uncharacterized protein</fullName>
    </submittedName>
</protein>
<dbReference type="EMBL" id="HBIQ01053134">
    <property type="protein sequence ID" value="CAE0561324.1"/>
    <property type="molecule type" value="Transcribed_RNA"/>
</dbReference>
<feature type="region of interest" description="Disordered" evidence="4">
    <location>
        <begin position="490"/>
        <end position="539"/>
    </location>
</feature>
<dbReference type="PROSITE" id="PS50011">
    <property type="entry name" value="PROTEIN_KINASE_DOM"/>
    <property type="match status" value="1"/>
</dbReference>
<evidence type="ECO:0000313" key="7">
    <source>
        <dbReference type="EMBL" id="CAE0561324.1"/>
    </source>
</evidence>
<evidence type="ECO:0000256" key="1">
    <source>
        <dbReference type="ARBA" id="ARBA00011245"/>
    </source>
</evidence>
<keyword evidence="3" id="KW-0067">ATP-binding</keyword>
<dbReference type="InterPro" id="IPR008271">
    <property type="entry name" value="Ser/Thr_kinase_AS"/>
</dbReference>
<dbReference type="Pfam" id="PF00498">
    <property type="entry name" value="FHA"/>
    <property type="match status" value="1"/>
</dbReference>
<organism evidence="7">
    <name type="scientific">Strombidinopsis acuminata</name>
    <dbReference type="NCBI Taxonomy" id="141414"/>
    <lineage>
        <taxon>Eukaryota</taxon>
        <taxon>Sar</taxon>
        <taxon>Alveolata</taxon>
        <taxon>Ciliophora</taxon>
        <taxon>Intramacronucleata</taxon>
        <taxon>Spirotrichea</taxon>
        <taxon>Choreotrichia</taxon>
        <taxon>Choreotrichida</taxon>
        <taxon>Strombidinopsidae</taxon>
        <taxon>Strombidinopsis</taxon>
    </lineage>
</organism>
<gene>
    <name evidence="7" type="ORF">SACU0126_LOCUS16929</name>
</gene>
<feature type="region of interest" description="Disordered" evidence="4">
    <location>
        <begin position="583"/>
        <end position="604"/>
    </location>
</feature>
<dbReference type="InterPro" id="IPR000719">
    <property type="entry name" value="Prot_kinase_dom"/>
</dbReference>
<dbReference type="InterPro" id="IPR008984">
    <property type="entry name" value="SMAD_FHA_dom_sf"/>
</dbReference>
<dbReference type="SMART" id="SM00220">
    <property type="entry name" value="S_TKc"/>
    <property type="match status" value="1"/>
</dbReference>
<dbReference type="Gene3D" id="1.10.510.10">
    <property type="entry name" value="Transferase(Phosphotransferase) domain 1"/>
    <property type="match status" value="1"/>
</dbReference>
<dbReference type="Pfam" id="PF00069">
    <property type="entry name" value="Pkinase"/>
    <property type="match status" value="1"/>
</dbReference>
<evidence type="ECO:0000259" key="6">
    <source>
        <dbReference type="PROSITE" id="PS50011"/>
    </source>
</evidence>
<dbReference type="SUPFAM" id="SSF49879">
    <property type="entry name" value="SMAD/FHA domain"/>
    <property type="match status" value="1"/>
</dbReference>
<accession>A0A7S3WJD1</accession>
<dbReference type="PANTHER" id="PTHR24347">
    <property type="entry name" value="SERINE/THREONINE-PROTEIN KINASE"/>
    <property type="match status" value="1"/>
</dbReference>
<dbReference type="AlphaFoldDB" id="A0A7S3WJD1"/>
<dbReference type="PROSITE" id="PS00108">
    <property type="entry name" value="PROTEIN_KINASE_ST"/>
    <property type="match status" value="1"/>
</dbReference>
<dbReference type="InterPro" id="IPR011009">
    <property type="entry name" value="Kinase-like_dom_sf"/>
</dbReference>
<dbReference type="PROSITE" id="PS50006">
    <property type="entry name" value="FHA_DOMAIN"/>
    <property type="match status" value="1"/>
</dbReference>
<sequence length="604" mass="66815">MWAITSHDEAGGRAGQQTEETQEMTPPADMTQPQEESWDESAPSTAEEAAWGRLICLAPVPGIHELRQRQVVMGRTTNNGAHVQIDDGRVSSSHCKIFRTPEGTVQLLDLSSNGTYVNAKIVGKSKLHTLVSGDEISLLNPNPSSHPAGGCVKPTHYHYLYQDLRPPQQPTPPKRQPRLLQNTSFYQCDKRASKEDYETVERLGSGSFATVDKVRHVVTGNFYAMKVMQKKKLLGARTRGMPADELTRRTLSEARILKSLEHPNIIKYYDVLETETELCLLVELVEGGELFEHLIEHGAFCETGARAIMKQLLEAVGYLHSRNIIHRDLKPENILLKQPAKGDTVPTCKIADFGLAKLIGNEKVTSTFCGTPQYFAPEVLGCRESKRGYDSACDLWSLGVILYILLSGTPPFDERREYMEADATAPQTPAPSIFDQIRVGIRSSIHFASAPWPSISASAKHLVKQLLDVDPQRRLGVAGALKHPWMRGLSEVEDESSAPMHRPSTPLEDISEYSDDEDAGVRPPQRRSDQTKRQRVAPIASALMPLQPYVLSNRPTAPPPVSQPHFKHPHLPKRANGVLLGNGKSGRGHHSSGSRFGALNIKMS</sequence>
<proteinExistence type="predicted"/>
<keyword evidence="2" id="KW-0547">Nucleotide-binding</keyword>
<dbReference type="CDD" id="cd05117">
    <property type="entry name" value="STKc_CAMK"/>
    <property type="match status" value="1"/>
</dbReference>
<comment type="subunit">
    <text evidence="1">Monomer.</text>
</comment>
<name>A0A7S3WJD1_9SPIT</name>
<dbReference type="SUPFAM" id="SSF56112">
    <property type="entry name" value="Protein kinase-like (PK-like)"/>
    <property type="match status" value="1"/>
</dbReference>
<reference evidence="7" key="1">
    <citation type="submission" date="2021-01" db="EMBL/GenBank/DDBJ databases">
        <authorList>
            <person name="Corre E."/>
            <person name="Pelletier E."/>
            <person name="Niang G."/>
            <person name="Scheremetjew M."/>
            <person name="Finn R."/>
            <person name="Kale V."/>
            <person name="Holt S."/>
            <person name="Cochrane G."/>
            <person name="Meng A."/>
            <person name="Brown T."/>
            <person name="Cohen L."/>
        </authorList>
    </citation>
    <scope>NUCLEOTIDE SEQUENCE</scope>
    <source>
        <strain evidence="7">SPMC142</strain>
    </source>
</reference>
<dbReference type="Gene3D" id="2.60.200.20">
    <property type="match status" value="1"/>
</dbReference>
<dbReference type="SMART" id="SM00240">
    <property type="entry name" value="FHA"/>
    <property type="match status" value="1"/>
</dbReference>
<evidence type="ECO:0000256" key="3">
    <source>
        <dbReference type="ARBA" id="ARBA00022840"/>
    </source>
</evidence>
<feature type="domain" description="Protein kinase" evidence="6">
    <location>
        <begin position="197"/>
        <end position="486"/>
    </location>
</feature>
<evidence type="ECO:0000256" key="2">
    <source>
        <dbReference type="ARBA" id="ARBA00022741"/>
    </source>
</evidence>
<dbReference type="InterPro" id="IPR000253">
    <property type="entry name" value="FHA_dom"/>
</dbReference>
<feature type="compositionally biased region" description="Basic and acidic residues" evidence="4">
    <location>
        <begin position="1"/>
        <end position="11"/>
    </location>
</feature>
<feature type="region of interest" description="Disordered" evidence="4">
    <location>
        <begin position="1"/>
        <end position="45"/>
    </location>
</feature>
<feature type="domain" description="FHA" evidence="5">
    <location>
        <begin position="71"/>
        <end position="122"/>
    </location>
</feature>
<dbReference type="GO" id="GO:0005524">
    <property type="term" value="F:ATP binding"/>
    <property type="evidence" value="ECO:0007669"/>
    <property type="project" value="UniProtKB-KW"/>
</dbReference>
<evidence type="ECO:0000259" key="5">
    <source>
        <dbReference type="PROSITE" id="PS50006"/>
    </source>
</evidence>
<evidence type="ECO:0000256" key="4">
    <source>
        <dbReference type="SAM" id="MobiDB-lite"/>
    </source>
</evidence>
<dbReference type="FunFam" id="1.10.510.10:FF:000571">
    <property type="entry name" value="Maternal embryonic leucine zipper kinase"/>
    <property type="match status" value="1"/>
</dbReference>
<feature type="compositionally biased region" description="Acidic residues" evidence="4">
    <location>
        <begin position="509"/>
        <end position="518"/>
    </location>
</feature>
<dbReference type="GO" id="GO:0004672">
    <property type="term" value="F:protein kinase activity"/>
    <property type="evidence" value="ECO:0007669"/>
    <property type="project" value="InterPro"/>
</dbReference>